<dbReference type="Proteomes" id="UP001257277">
    <property type="component" value="Unassembled WGS sequence"/>
</dbReference>
<dbReference type="InterPro" id="IPR013320">
    <property type="entry name" value="ConA-like_dom_sf"/>
</dbReference>
<proteinExistence type="predicted"/>
<dbReference type="PANTHER" id="PTHR19277">
    <property type="entry name" value="PENTRAXIN"/>
    <property type="match status" value="1"/>
</dbReference>
<dbReference type="Pfam" id="PF18962">
    <property type="entry name" value="Por_Secre_tail"/>
    <property type="match status" value="1"/>
</dbReference>
<dbReference type="SMART" id="SM00560">
    <property type="entry name" value="LamGL"/>
    <property type="match status" value="2"/>
</dbReference>
<dbReference type="SMART" id="SM00282">
    <property type="entry name" value="LamG"/>
    <property type="match status" value="2"/>
</dbReference>
<evidence type="ECO:0000313" key="8">
    <source>
        <dbReference type="EMBL" id="MDT7832435.1"/>
    </source>
</evidence>
<dbReference type="InterPro" id="IPR011050">
    <property type="entry name" value="Pectin_lyase_fold/virulence"/>
</dbReference>
<dbReference type="Gene3D" id="2.160.20.10">
    <property type="entry name" value="Single-stranded right-handed beta-helix, Pectin lyase-like"/>
    <property type="match status" value="1"/>
</dbReference>
<gene>
    <name evidence="8" type="ORF">RQM59_08590</name>
</gene>
<name>A0ABU3LFD9_9FLAO</name>
<evidence type="ECO:0000256" key="5">
    <source>
        <dbReference type="ARBA" id="ARBA00023157"/>
    </source>
</evidence>
<comment type="cofactor">
    <cofactor evidence="1">
        <name>Ca(2+)</name>
        <dbReference type="ChEBI" id="CHEBI:29108"/>
    </cofactor>
</comment>
<evidence type="ECO:0000256" key="4">
    <source>
        <dbReference type="ARBA" id="ARBA00022837"/>
    </source>
</evidence>
<dbReference type="PANTHER" id="PTHR19277:SF125">
    <property type="entry name" value="B6"/>
    <property type="match status" value="1"/>
</dbReference>
<protein>
    <submittedName>
        <fullName evidence="8">LamG-like jellyroll fold domain-containing protein</fullName>
    </submittedName>
</protein>
<keyword evidence="9" id="KW-1185">Reference proteome</keyword>
<dbReference type="Pfam" id="PF16318">
    <property type="entry name" value="DUF4957"/>
    <property type="match status" value="1"/>
</dbReference>
<evidence type="ECO:0000256" key="2">
    <source>
        <dbReference type="ARBA" id="ARBA00022723"/>
    </source>
</evidence>
<dbReference type="SUPFAM" id="SSF49899">
    <property type="entry name" value="Concanavalin A-like lectins/glucanases"/>
    <property type="match status" value="2"/>
</dbReference>
<evidence type="ECO:0000256" key="3">
    <source>
        <dbReference type="ARBA" id="ARBA00022729"/>
    </source>
</evidence>
<reference evidence="8 9" key="1">
    <citation type="submission" date="2023-09" db="EMBL/GenBank/DDBJ databases">
        <title>Novel taxa isolated from Blanes Bay.</title>
        <authorList>
            <person name="Rey-Velasco X."/>
            <person name="Lucena T."/>
        </authorList>
    </citation>
    <scope>NUCLEOTIDE SEQUENCE [LARGE SCALE GENOMIC DNA]</scope>
    <source>
        <strain evidence="8 9">S356</strain>
    </source>
</reference>
<feature type="domain" description="LamG-like jellyroll fold" evidence="7">
    <location>
        <begin position="456"/>
        <end position="581"/>
    </location>
</feature>
<feature type="domain" description="Laminin G" evidence="6">
    <location>
        <begin position="453"/>
        <end position="576"/>
    </location>
</feature>
<dbReference type="Pfam" id="PF13385">
    <property type="entry name" value="Laminin_G_3"/>
    <property type="match status" value="2"/>
</dbReference>
<dbReference type="Gene3D" id="2.60.120.200">
    <property type="match status" value="2"/>
</dbReference>
<organism evidence="8 9">
    <name type="scientific">Asprobacillus argus</name>
    <dbReference type="NCBI Taxonomy" id="3076534"/>
    <lineage>
        <taxon>Bacteria</taxon>
        <taxon>Pseudomonadati</taxon>
        <taxon>Bacteroidota</taxon>
        <taxon>Flavobacteriia</taxon>
        <taxon>Flavobacteriales</taxon>
        <taxon>Flavobacteriaceae</taxon>
        <taxon>Asprobacillus</taxon>
    </lineage>
</organism>
<keyword evidence="2" id="KW-0479">Metal-binding</keyword>
<keyword evidence="3" id="KW-0732">Signal</keyword>
<evidence type="ECO:0000259" key="7">
    <source>
        <dbReference type="SMART" id="SM00560"/>
    </source>
</evidence>
<dbReference type="InterPro" id="IPR001791">
    <property type="entry name" value="Laminin_G"/>
</dbReference>
<dbReference type="InterPro" id="IPR026444">
    <property type="entry name" value="Secre_tail"/>
</dbReference>
<dbReference type="InterPro" id="IPR006558">
    <property type="entry name" value="LamG-like"/>
</dbReference>
<dbReference type="InterPro" id="IPR012334">
    <property type="entry name" value="Pectin_lyas_fold"/>
</dbReference>
<accession>A0ABU3LFD9</accession>
<dbReference type="RefSeq" id="WP_349241695.1">
    <property type="nucleotide sequence ID" value="NZ_JAVTTO010000003.1"/>
</dbReference>
<dbReference type="EMBL" id="JAVTTO010000003">
    <property type="protein sequence ID" value="MDT7832435.1"/>
    <property type="molecule type" value="Genomic_DNA"/>
</dbReference>
<sequence>MKQLIIPGSLVFFTLLLCSNIHKVKSATVVNTKKKAYSPRLKPKVNNRTDLILENPIMQTLSGSTTATCAQNHVLTLEGSQTDYIYTLRNDLDNSTIGGWKQGTGGSLSFQTGNVNSTTNYHVYAQKDFGHTLNFDGVEEFVGFGTHTNLPTGNGARTIEAWIKTGGTGNYAAIVNYGTTSNGERFALLVSDDNKLYFAGEFNDLKGATTITDNQWHHVAVTYDSTTIRLYVDGVEDGNANLALNTTNGFFMIGKRNATPNTENFSGQIDEVRIWNVARTQQEISSNQFTSYTGSENNLVSYYTFDEGSGVIINDLTSSNNDGDLLLMEEDDWVYRYSTGSIVSNVATITRVNFSTQTLAGGGNISCAQDNTLSLSSSETCATYYLRNDADNSIIGNGQIGTGGSLTFQTGIVSNTTDFHIYAESQLNNALELDGTDDFISVSSFNNLPNGNSPRTMEAWVKTNGTGAFSAIANYGTNSNTQRFGLLVNPNGKLYFVGSFADLEGTSVITDNAWHHVAVTYNGSTIKLYVDGVLENSSAITLNTLHSSFTIGKLNSSTQNDEHFTGQLDEIRIWDDVRTQEEIVNNAYTKFLGNEANLVSYYNFDSSSGTTLDDLSSSNNDGVLTHMDNSDWVPKDAQVGNIVSNTQTITLDLPIAYVDANATGSNTGCDWANAYTSIANALQSVNSGGEVRIAKGTYTTASTLDITKSVTIKGGYPSGGGAQNSALNSTIISGNNSHRVMSSITNNLTIHVQGLTISNGKTTGATEKGAGIRFQVASGEPISTITMEDCIIKNNSSDLSGGGIYNAFNSLTINNCVVKNNTAGNTTSIPNAGGGGILNEWGVMTLLNTAIEENQVLIAGNDPSNNAFGGGLLNILGQVTIINGIVKNNIINAGSSNYDQLSGGAISNNTSSSFQAYNTLIQENKILSTFNNNHRGAAVHSDSNISFINCTIVKNSISGSNTNSYGGGIYMTSGVLTLQNSILADNTATNNNETVLVPGATQAVTYSYIKDQNPIGTGNIDDSSGLYVPDFANAGSNYRLQHTSTLIDAGGNTYLPVDTYDIDGDGNTSETLPTDLDNKTRLFSSTVDIGAYENDGPVSNWTGSVDSNWSNPSNWTGALLPTNSSTVLLNSNITIDINNAVAKDLIMLDSHVLTISPGKSLTIENDFTNRSSLMNTEDAVIIESDASSSGSLIIKGNATGNISYKRYVTDSWHLITAPLSGQSIYEFTVTEAASNDVAQNGDLTKYAIAPYDNTVSSNNWNYILVSDIANAGEFVQGKGYAMKRNTPGTFTFVGEYLNTDTTSIISDQSNQWNLVGNPYPSYLATNVSANTTNILSQNLNQLDPAFGALYVWNSSTNSYDIINNALGATYIAPGQSFFVNSKSGGGTISLQETMQSHQTGDLFLRATSSTNFPHISISFSNGTLTKSTDIKYIEGTTSGLDTGYDAGLFDGNTTDFNIATHLIEDSEGVDFALQCLPPNNYDTLIIPLSVKADTGQEVTFSIELNNFPANVPVYLEDKETNTFTQLDDPNTEYTISLSENLNGIGRFYLHTTENALNVEGPKSLTQVHIYMESSQTLNVSGIYEKDANMDLYNLLGQKVFSTSFTGKGSNSISIPAFNKGIYIVHIITETGRKSTKIVLK</sequence>
<keyword evidence="4" id="KW-0106">Calcium</keyword>
<feature type="domain" description="LamG-like jellyroll fold" evidence="7">
    <location>
        <begin position="155"/>
        <end position="282"/>
    </location>
</feature>
<comment type="caution">
    <text evidence="8">The sequence shown here is derived from an EMBL/GenBank/DDBJ whole genome shotgun (WGS) entry which is preliminary data.</text>
</comment>
<keyword evidence="5" id="KW-1015">Disulfide bond</keyword>
<dbReference type="CDD" id="cd00110">
    <property type="entry name" value="LamG"/>
    <property type="match status" value="1"/>
</dbReference>
<evidence type="ECO:0000313" key="9">
    <source>
        <dbReference type="Proteomes" id="UP001257277"/>
    </source>
</evidence>
<dbReference type="InterPro" id="IPR051360">
    <property type="entry name" value="Neuronal_Pentraxin_Related"/>
</dbReference>
<evidence type="ECO:0000259" key="6">
    <source>
        <dbReference type="SMART" id="SM00282"/>
    </source>
</evidence>
<dbReference type="NCBIfam" id="TIGR04183">
    <property type="entry name" value="Por_Secre_tail"/>
    <property type="match status" value="1"/>
</dbReference>
<dbReference type="InterPro" id="IPR032530">
    <property type="entry name" value="DUF4957"/>
</dbReference>
<evidence type="ECO:0000256" key="1">
    <source>
        <dbReference type="ARBA" id="ARBA00001913"/>
    </source>
</evidence>
<feature type="domain" description="Laminin G" evidence="6">
    <location>
        <begin position="155"/>
        <end position="277"/>
    </location>
</feature>
<dbReference type="SUPFAM" id="SSF51126">
    <property type="entry name" value="Pectin lyase-like"/>
    <property type="match status" value="1"/>
</dbReference>